<proteinExistence type="predicted"/>
<accession>A0ACC2WXX8</accession>
<gene>
    <name evidence="1" type="ORF">QFC22_005014</name>
</gene>
<protein>
    <submittedName>
        <fullName evidence="1">Uncharacterized protein</fullName>
    </submittedName>
</protein>
<sequence>MASVEDLIATMNSGVHVGRQGYDISALQAQLAKTLAYNPHAAVNHTFAPYQPISGSAHPPAPVSSLTSVASTSFNGYAAGNSSQQSKSGRPKPTPQVSYSGFDASMYSATSHNPADGDMDIEFEDTRADGGAQGEWVPTGFQPHQFQDQQIPQQYDSTNYDMSTSIDLGMAEQMSPRSRSRPRAAVMAFGNQQQNKGMQVSSSSGSDDFSAFAADAFAPVLQDRPCSSYDSNRGGNYAAYDGGEAMRAEEPVIDGPKDGWEAFRRCTATGGTRSAFAITPTNRTAPGSPTITPRDYQHQHSGGGDEGKDDLSPWSGRLRNRPGSGYGLG</sequence>
<keyword evidence="2" id="KW-1185">Reference proteome</keyword>
<dbReference type="EMBL" id="JASBWU010000015">
    <property type="protein sequence ID" value="KAJ9115872.1"/>
    <property type="molecule type" value="Genomic_DNA"/>
</dbReference>
<evidence type="ECO:0000313" key="1">
    <source>
        <dbReference type="EMBL" id="KAJ9115872.1"/>
    </source>
</evidence>
<comment type="caution">
    <text evidence="1">The sequence shown here is derived from an EMBL/GenBank/DDBJ whole genome shotgun (WGS) entry which is preliminary data.</text>
</comment>
<reference evidence="1" key="1">
    <citation type="submission" date="2023-04" db="EMBL/GenBank/DDBJ databases">
        <title>Draft Genome sequencing of Naganishia species isolated from polar environments using Oxford Nanopore Technology.</title>
        <authorList>
            <person name="Leo P."/>
            <person name="Venkateswaran K."/>
        </authorList>
    </citation>
    <scope>NUCLEOTIDE SEQUENCE</scope>
    <source>
        <strain evidence="1">MNA-CCFEE 5425</strain>
    </source>
</reference>
<dbReference type="Proteomes" id="UP001243375">
    <property type="component" value="Unassembled WGS sequence"/>
</dbReference>
<evidence type="ECO:0000313" key="2">
    <source>
        <dbReference type="Proteomes" id="UP001243375"/>
    </source>
</evidence>
<name>A0ACC2WXX8_9TREE</name>
<organism evidence="1 2">
    <name type="scientific">Naganishia vaughanmartiniae</name>
    <dbReference type="NCBI Taxonomy" id="1424756"/>
    <lineage>
        <taxon>Eukaryota</taxon>
        <taxon>Fungi</taxon>
        <taxon>Dikarya</taxon>
        <taxon>Basidiomycota</taxon>
        <taxon>Agaricomycotina</taxon>
        <taxon>Tremellomycetes</taxon>
        <taxon>Filobasidiales</taxon>
        <taxon>Filobasidiaceae</taxon>
        <taxon>Naganishia</taxon>
    </lineage>
</organism>